<dbReference type="EMBL" id="PQIB02000012">
    <property type="protein sequence ID" value="RLM80131.1"/>
    <property type="molecule type" value="Genomic_DNA"/>
</dbReference>
<feature type="compositionally biased region" description="Basic residues" evidence="1">
    <location>
        <begin position="176"/>
        <end position="186"/>
    </location>
</feature>
<proteinExistence type="predicted"/>
<evidence type="ECO:0000256" key="1">
    <source>
        <dbReference type="SAM" id="MobiDB-lite"/>
    </source>
</evidence>
<dbReference type="Proteomes" id="UP000275267">
    <property type="component" value="Unassembled WGS sequence"/>
</dbReference>
<name>A0A3L6QHG1_PANMI</name>
<feature type="region of interest" description="Disordered" evidence="1">
    <location>
        <begin position="176"/>
        <end position="196"/>
    </location>
</feature>
<gene>
    <name evidence="2" type="ORF">C2845_PM12G27040</name>
</gene>
<keyword evidence="3" id="KW-1185">Reference proteome</keyword>
<accession>A0A3L6QHG1</accession>
<comment type="caution">
    <text evidence="2">The sequence shown here is derived from an EMBL/GenBank/DDBJ whole genome shotgun (WGS) entry which is preliminary data.</text>
</comment>
<evidence type="ECO:0000313" key="3">
    <source>
        <dbReference type="Proteomes" id="UP000275267"/>
    </source>
</evidence>
<dbReference type="AlphaFoldDB" id="A0A3L6QHG1"/>
<dbReference type="OrthoDB" id="1937476at2759"/>
<organism evidence="2 3">
    <name type="scientific">Panicum miliaceum</name>
    <name type="common">Proso millet</name>
    <name type="synonym">Broomcorn millet</name>
    <dbReference type="NCBI Taxonomy" id="4540"/>
    <lineage>
        <taxon>Eukaryota</taxon>
        <taxon>Viridiplantae</taxon>
        <taxon>Streptophyta</taxon>
        <taxon>Embryophyta</taxon>
        <taxon>Tracheophyta</taxon>
        <taxon>Spermatophyta</taxon>
        <taxon>Magnoliopsida</taxon>
        <taxon>Liliopsida</taxon>
        <taxon>Poales</taxon>
        <taxon>Poaceae</taxon>
        <taxon>PACMAD clade</taxon>
        <taxon>Panicoideae</taxon>
        <taxon>Panicodae</taxon>
        <taxon>Paniceae</taxon>
        <taxon>Panicinae</taxon>
        <taxon>Panicum</taxon>
        <taxon>Panicum sect. Panicum</taxon>
    </lineage>
</organism>
<evidence type="ECO:0000313" key="2">
    <source>
        <dbReference type="EMBL" id="RLM80131.1"/>
    </source>
</evidence>
<sequence length="388" mass="44069">MNDPAEPRRYRASKSASRPRPWRIAQLCDPEAVAGGRCIGMGRAVAASGQRWRRRMCRCRCRGLPMGRVTAPLAGAAHVTDPRPPLLLGRAFTRGTEGKPLSPIAEEGDGSTELLEYSHTADNSPDRQVYMTSLHNADNDEPGHEYDNELLADVSANEPTADAPQDENQEHRRIRRLKNAKRAQRRRNMENHARNPMYQRNLNNAFAVAVDREYRTPIGAIAEAALLAQQLPPYPQIQRLLYLTQRSLVLLDGQHPVSSTRNMPSRQKINDGRDARCIIEARRRDHPDRYPDDDNNDRFPAFTSNITEISHPKDFKPVRIPKYDGKQDLRQRIRCYSVAMEVSGGSNSTKELYFLVALESAPLTWLESLKPNSIDPWENLKRAFIDNF</sequence>
<dbReference type="PANTHER" id="PTHR33223:SF8">
    <property type="entry name" value="OS04G0172440 PROTEIN"/>
    <property type="match status" value="1"/>
</dbReference>
<reference evidence="3" key="1">
    <citation type="journal article" date="2019" name="Nat. Commun.">
        <title>The genome of broomcorn millet.</title>
        <authorList>
            <person name="Zou C."/>
            <person name="Miki D."/>
            <person name="Li D."/>
            <person name="Tang Q."/>
            <person name="Xiao L."/>
            <person name="Rajput S."/>
            <person name="Deng P."/>
            <person name="Jia W."/>
            <person name="Huang R."/>
            <person name="Zhang M."/>
            <person name="Sun Y."/>
            <person name="Hu J."/>
            <person name="Fu X."/>
            <person name="Schnable P.S."/>
            <person name="Li F."/>
            <person name="Zhang H."/>
            <person name="Feng B."/>
            <person name="Zhu X."/>
            <person name="Liu R."/>
            <person name="Schnable J.C."/>
            <person name="Zhu J.-K."/>
            <person name="Zhang H."/>
        </authorList>
    </citation>
    <scope>NUCLEOTIDE SEQUENCE [LARGE SCALE GENOMIC DNA]</scope>
</reference>
<dbReference type="PANTHER" id="PTHR33223">
    <property type="entry name" value="CCHC-TYPE DOMAIN-CONTAINING PROTEIN"/>
    <property type="match status" value="1"/>
</dbReference>
<protein>
    <submittedName>
        <fullName evidence="2">Retrotransposon protein, putative, Ty3-gypsy subclass</fullName>
    </submittedName>
</protein>